<organism evidence="7 8">
    <name type="scientific">Trichuris suis</name>
    <name type="common">pig whipworm</name>
    <dbReference type="NCBI Taxonomy" id="68888"/>
    <lineage>
        <taxon>Eukaryota</taxon>
        <taxon>Metazoa</taxon>
        <taxon>Ecdysozoa</taxon>
        <taxon>Nematoda</taxon>
        <taxon>Enoplea</taxon>
        <taxon>Dorylaimia</taxon>
        <taxon>Trichinellida</taxon>
        <taxon>Trichuridae</taxon>
        <taxon>Trichuris</taxon>
    </lineage>
</organism>
<keyword evidence="2" id="KW-0507">mRNA processing</keyword>
<sequence length="1109" mass="125035">MNATYQQQGALPADQQRVEQLCRFLQEALSSNDESYRTSQLEQLKTAVTSMDDPVFFAFFDRVMNLQHNPSIPIRLFVLEFLRIGCVRYPQLLMVSAPCLAQMARADSPAVKIMLLLVMSELYPLCLRSLAKSDRGPLAGMERTLQLLDEVKEILLPLLNSDSEGARLHAVSFVAKCILVHTDTSIVNSPNVQQFFNESTLLSEGRSLFERLIEMLSSPSATSSTLVVVLDMLLRIVSERPAWIAELLEKCEMLYESLPPTLSKSQIRSVQKMIRLQLQHFMTTTAGRSYESTIATMLSNLSSADSDFPEVQADKYAHRKRVLRSNEHSRGASSNPDPRKRPKREDIPANPPETVSADPRANVSSKRADITNALTTYIYERFTPSCIVDLVLKATATWPNQLTPGFMSQYDPNNLLQCTEANKRILCHRMAELFQQNNILPQMGQEVSGNLVLEDVKSSIPKPAGVSRRQALLTIKDKVKESAVSKQDMLTLIAESFNRILNANTQTIVGTKVAEHRIAILVSMASSGGLPILKDRLLEYIWNNPKTSLDLAAMWVYRAYTDDKGLTLGPALEDPALGDEVPKKGGYDDCLCEMLSGLLSAENDRITLFCRLLLEIPIVTVRAVDLLRRACFDETLQDTCLAAFRDLIMNRPRARRQLFSVLISFATLNNVKLSTRTLRLVEEFYLTEYTKSIVRSAVLEFLHYLKLPSPPDFLVPETNEQTVTKWEENSIDLCLRLFCHLLKLDGKLILLLPTVYVSAISLVKRQILVRLGPVLNEAAIEPETLSTLIDTCPHDAETLVTRIIRQCASRSILAPSVVQKIWNLYEDRKPDVRFLWPVYQYLSKQQVDSILPAIVRLNPKMMVEQVVRMVKTKNPSTGQPSLTPLDFVMHLHKIEINNAEDAAAVGNALDIVFQEQTTFTKEVLLSSLQLLIDQKPLPILLMRTVERAIDTYPQLMGFVQTVLQRLVVKEVWKREQIWESFVKCCLRTKPQCLPALLQVPAEQLSSAMKICPELKALLRNHISCLSTSQKALINPNAMKLINDESIMEVNQSDNFQADLKNLPVDQEMAECVYEHSDSDKERDDDESSVESTDDLPIEVIDESGDVEVE</sequence>
<evidence type="ECO:0000313" key="8">
    <source>
        <dbReference type="Proteomes" id="UP000030764"/>
    </source>
</evidence>
<dbReference type="Pfam" id="PF11935">
    <property type="entry name" value="SYMPK_PTA1_N"/>
    <property type="match status" value="1"/>
</dbReference>
<dbReference type="InterPro" id="IPR022075">
    <property type="entry name" value="Symplekin_C"/>
</dbReference>
<evidence type="ECO:0000256" key="3">
    <source>
        <dbReference type="ARBA" id="ARBA00023242"/>
    </source>
</evidence>
<evidence type="ECO:0008006" key="9">
    <source>
        <dbReference type="Google" id="ProtNLM"/>
    </source>
</evidence>
<evidence type="ECO:0000259" key="6">
    <source>
        <dbReference type="Pfam" id="PF12295"/>
    </source>
</evidence>
<feature type="domain" description="Symplekin C-terminal" evidence="6">
    <location>
        <begin position="831"/>
        <end position="1010"/>
    </location>
</feature>
<dbReference type="InterPro" id="IPR011989">
    <property type="entry name" value="ARM-like"/>
</dbReference>
<feature type="region of interest" description="Disordered" evidence="4">
    <location>
        <begin position="1073"/>
        <end position="1109"/>
    </location>
</feature>
<dbReference type="InterPro" id="IPR032460">
    <property type="entry name" value="Symplekin/Pta1_N"/>
</dbReference>
<dbReference type="AlphaFoldDB" id="A0A085M6Z2"/>
<dbReference type="InterPro" id="IPR021850">
    <property type="entry name" value="Symplekin/Pta1"/>
</dbReference>
<evidence type="ECO:0000256" key="4">
    <source>
        <dbReference type="SAM" id="MobiDB-lite"/>
    </source>
</evidence>
<feature type="compositionally biased region" description="Basic and acidic residues" evidence="4">
    <location>
        <begin position="337"/>
        <end position="347"/>
    </location>
</feature>
<evidence type="ECO:0000259" key="5">
    <source>
        <dbReference type="Pfam" id="PF11935"/>
    </source>
</evidence>
<feature type="compositionally biased region" description="Acidic residues" evidence="4">
    <location>
        <begin position="1082"/>
        <end position="1109"/>
    </location>
</feature>
<evidence type="ECO:0000256" key="2">
    <source>
        <dbReference type="ARBA" id="ARBA00022664"/>
    </source>
</evidence>
<evidence type="ECO:0000313" key="7">
    <source>
        <dbReference type="EMBL" id="KFD52988.1"/>
    </source>
</evidence>
<dbReference type="PANTHER" id="PTHR15245:SF20">
    <property type="entry name" value="SYMPLEKIN"/>
    <property type="match status" value="1"/>
</dbReference>
<dbReference type="PANTHER" id="PTHR15245">
    <property type="entry name" value="SYMPLEKIN-RELATED"/>
    <property type="match status" value="1"/>
</dbReference>
<dbReference type="Pfam" id="PF12295">
    <property type="entry name" value="Symplekin_C"/>
    <property type="match status" value="1"/>
</dbReference>
<dbReference type="Proteomes" id="UP000030764">
    <property type="component" value="Unassembled WGS sequence"/>
</dbReference>
<feature type="region of interest" description="Disordered" evidence="4">
    <location>
        <begin position="319"/>
        <end position="363"/>
    </location>
</feature>
<keyword evidence="8" id="KW-1185">Reference proteome</keyword>
<dbReference type="Gene3D" id="1.25.10.10">
    <property type="entry name" value="Leucine-rich Repeat Variant"/>
    <property type="match status" value="1"/>
</dbReference>
<reference evidence="7 8" key="1">
    <citation type="journal article" date="2014" name="Nat. Genet.">
        <title>Genome and transcriptome of the porcine whipworm Trichuris suis.</title>
        <authorList>
            <person name="Jex A.R."/>
            <person name="Nejsum P."/>
            <person name="Schwarz E.M."/>
            <person name="Hu L."/>
            <person name="Young N.D."/>
            <person name="Hall R.S."/>
            <person name="Korhonen P.K."/>
            <person name="Liao S."/>
            <person name="Thamsborg S."/>
            <person name="Xia J."/>
            <person name="Xu P."/>
            <person name="Wang S."/>
            <person name="Scheerlinck J.P."/>
            <person name="Hofmann A."/>
            <person name="Sternberg P.W."/>
            <person name="Wang J."/>
            <person name="Gasser R.B."/>
        </authorList>
    </citation>
    <scope>NUCLEOTIDE SEQUENCE [LARGE SCALE GENOMIC DNA]</scope>
    <source>
        <strain evidence="7">DCEP-RM93M</strain>
    </source>
</reference>
<accession>A0A085M6Z2</accession>
<dbReference type="EMBL" id="KL363221">
    <property type="protein sequence ID" value="KFD52988.1"/>
    <property type="molecule type" value="Genomic_DNA"/>
</dbReference>
<protein>
    <recommendedName>
        <fullName evidence="9">Symplekin</fullName>
    </recommendedName>
</protein>
<dbReference type="SUPFAM" id="SSF48371">
    <property type="entry name" value="ARM repeat"/>
    <property type="match status" value="1"/>
</dbReference>
<comment type="subcellular location">
    <subcellularLocation>
        <location evidence="1">Nucleus</location>
    </subcellularLocation>
</comment>
<name>A0A085M6Z2_9BILA</name>
<keyword evidence="3" id="KW-0539">Nucleus</keyword>
<evidence type="ECO:0000256" key="1">
    <source>
        <dbReference type="ARBA" id="ARBA00004123"/>
    </source>
</evidence>
<gene>
    <name evidence="7" type="ORF">M513_06104</name>
</gene>
<feature type="domain" description="Symplekin/Pta1 N-terminal" evidence="5">
    <location>
        <begin position="115"/>
        <end position="307"/>
    </location>
</feature>
<dbReference type="OrthoDB" id="331600at2759"/>
<dbReference type="GO" id="GO:0005847">
    <property type="term" value="C:mRNA cleavage and polyadenylation specificity factor complex"/>
    <property type="evidence" value="ECO:0007669"/>
    <property type="project" value="TreeGrafter"/>
</dbReference>
<dbReference type="InterPro" id="IPR016024">
    <property type="entry name" value="ARM-type_fold"/>
</dbReference>
<proteinExistence type="predicted"/>
<dbReference type="GO" id="GO:0006397">
    <property type="term" value="P:mRNA processing"/>
    <property type="evidence" value="ECO:0007669"/>
    <property type="project" value="UniProtKB-KW"/>
</dbReference>